<dbReference type="PROSITE" id="PS51842">
    <property type="entry name" value="IF_ROD_2"/>
    <property type="match status" value="1"/>
</dbReference>
<dbReference type="GO" id="GO:0005200">
    <property type="term" value="F:structural constituent of cytoskeleton"/>
    <property type="evidence" value="ECO:0007669"/>
    <property type="project" value="TreeGrafter"/>
</dbReference>
<dbReference type="Gene3D" id="1.20.5.1160">
    <property type="entry name" value="Vasodilator-stimulated phosphoprotein"/>
    <property type="match status" value="2"/>
</dbReference>
<feature type="coiled-coil region" evidence="5">
    <location>
        <begin position="295"/>
        <end position="389"/>
    </location>
</feature>
<evidence type="ECO:0000259" key="7">
    <source>
        <dbReference type="PROSITE" id="PS51841"/>
    </source>
</evidence>
<evidence type="ECO:0008006" key="11">
    <source>
        <dbReference type="Google" id="ProtNLM"/>
    </source>
</evidence>
<dbReference type="GO" id="GO:0090435">
    <property type="term" value="P:protein localization to nuclear envelope"/>
    <property type="evidence" value="ECO:0007669"/>
    <property type="project" value="TreeGrafter"/>
</dbReference>
<keyword evidence="2" id="KW-0403">Intermediate filament</keyword>
<evidence type="ECO:0000256" key="3">
    <source>
        <dbReference type="ARBA" id="ARBA00023054"/>
    </source>
</evidence>
<evidence type="ECO:0000259" key="8">
    <source>
        <dbReference type="PROSITE" id="PS51842"/>
    </source>
</evidence>
<dbReference type="Gene3D" id="1.20.5.500">
    <property type="entry name" value="Single helix bin"/>
    <property type="match status" value="1"/>
</dbReference>
<dbReference type="Pfam" id="PF00932">
    <property type="entry name" value="LTD"/>
    <property type="match status" value="1"/>
</dbReference>
<dbReference type="SUPFAM" id="SSF57997">
    <property type="entry name" value="Tropomyosin"/>
    <property type="match status" value="1"/>
</dbReference>
<keyword evidence="10" id="KW-1185">Reference proteome</keyword>
<accession>A0A9Q0M278</accession>
<evidence type="ECO:0000256" key="4">
    <source>
        <dbReference type="ARBA" id="ARBA00023242"/>
    </source>
</evidence>
<dbReference type="Gene3D" id="2.60.40.1260">
    <property type="entry name" value="Lamin Tail domain"/>
    <property type="match status" value="1"/>
</dbReference>
<protein>
    <recommendedName>
        <fullName evidence="11">Lamin</fullName>
    </recommendedName>
</protein>
<keyword evidence="4" id="KW-0539">Nucleus</keyword>
<dbReference type="GO" id="GO:0031507">
    <property type="term" value="P:heterochromatin formation"/>
    <property type="evidence" value="ECO:0007669"/>
    <property type="project" value="TreeGrafter"/>
</dbReference>
<organism evidence="9 10">
    <name type="scientific">Blomia tropicalis</name>
    <name type="common">Mite</name>
    <dbReference type="NCBI Taxonomy" id="40697"/>
    <lineage>
        <taxon>Eukaryota</taxon>
        <taxon>Metazoa</taxon>
        <taxon>Ecdysozoa</taxon>
        <taxon>Arthropoda</taxon>
        <taxon>Chelicerata</taxon>
        <taxon>Arachnida</taxon>
        <taxon>Acari</taxon>
        <taxon>Acariformes</taxon>
        <taxon>Sarcoptiformes</taxon>
        <taxon>Astigmata</taxon>
        <taxon>Glycyphagoidea</taxon>
        <taxon>Echimyopodidae</taxon>
        <taxon>Blomia</taxon>
    </lineage>
</organism>
<dbReference type="GO" id="GO:0005652">
    <property type="term" value="C:nuclear lamina"/>
    <property type="evidence" value="ECO:0007669"/>
    <property type="project" value="TreeGrafter"/>
</dbReference>
<evidence type="ECO:0000313" key="9">
    <source>
        <dbReference type="EMBL" id="KAJ6218703.1"/>
    </source>
</evidence>
<dbReference type="PANTHER" id="PTHR45721">
    <property type="entry name" value="LAMIN DM0-RELATED"/>
    <property type="match status" value="1"/>
</dbReference>
<dbReference type="PROSITE" id="PS51841">
    <property type="entry name" value="LTD"/>
    <property type="match status" value="1"/>
</dbReference>
<keyword evidence="3 5" id="KW-0175">Coiled coil</keyword>
<dbReference type="EMBL" id="JAPWDV010000002">
    <property type="protein sequence ID" value="KAJ6218703.1"/>
    <property type="molecule type" value="Genomic_DNA"/>
</dbReference>
<dbReference type="GO" id="GO:0007097">
    <property type="term" value="P:nuclear migration"/>
    <property type="evidence" value="ECO:0007669"/>
    <property type="project" value="TreeGrafter"/>
</dbReference>
<dbReference type="SMART" id="SM01391">
    <property type="entry name" value="Filament"/>
    <property type="match status" value="1"/>
</dbReference>
<evidence type="ECO:0000313" key="10">
    <source>
        <dbReference type="Proteomes" id="UP001142055"/>
    </source>
</evidence>
<dbReference type="Proteomes" id="UP001142055">
    <property type="component" value="Chromosome 2"/>
</dbReference>
<feature type="coiled-coil region" evidence="5">
    <location>
        <begin position="47"/>
        <end position="88"/>
    </location>
</feature>
<dbReference type="InterPro" id="IPR001322">
    <property type="entry name" value="Lamin_tail_dom"/>
</dbReference>
<comment type="subcellular location">
    <subcellularLocation>
        <location evidence="1">Nucleus</location>
    </subcellularLocation>
</comment>
<dbReference type="GO" id="GO:0006998">
    <property type="term" value="P:nuclear envelope organization"/>
    <property type="evidence" value="ECO:0007669"/>
    <property type="project" value="TreeGrafter"/>
</dbReference>
<dbReference type="Pfam" id="PF00038">
    <property type="entry name" value="Filament"/>
    <property type="match status" value="1"/>
</dbReference>
<feature type="coiled-coil region" evidence="5">
    <location>
        <begin position="116"/>
        <end position="271"/>
    </location>
</feature>
<gene>
    <name evidence="9" type="ORF">RDWZM_004515</name>
</gene>
<dbReference type="Gene3D" id="1.20.5.170">
    <property type="match status" value="1"/>
</dbReference>
<feature type="region of interest" description="Disordered" evidence="6">
    <location>
        <begin position="1"/>
        <end position="44"/>
    </location>
</feature>
<proteinExistence type="predicted"/>
<evidence type="ECO:0000256" key="2">
    <source>
        <dbReference type="ARBA" id="ARBA00022754"/>
    </source>
</evidence>
<name>A0A9Q0M278_BLOTA</name>
<dbReference type="PANTHER" id="PTHR45721:SF11">
    <property type="entry name" value="LAMIN DM0-RELATED"/>
    <property type="match status" value="1"/>
</dbReference>
<comment type="caution">
    <text evidence="9">The sequence shown here is derived from an EMBL/GenBank/DDBJ whole genome shotgun (WGS) entry which is preliminary data.</text>
</comment>
<evidence type="ECO:0000256" key="1">
    <source>
        <dbReference type="ARBA" id="ARBA00004123"/>
    </source>
</evidence>
<sequence length="597" mass="68933">MASKTKKQQSAAAATSTTSIEIASTPSQSSSQQSTPSRPVSPARLSRIQERCELQNLNDRLAAYIDRNRQLEKENSVLKIQVQKKEQTREFMTIKNLYETELGDTRASLDAIAKEKAHVELLLTRTQEELKRLENKLSKKISETATLEKKVLNQDAQIEELRNKINQLNSDKKGLEGNIKSLNDEIKSLDDKVECLKKQLEEETLLRVDLENRNQSLNEELQFQRQLYKKELEEVRMKEFEYKETFQESLKDQYEQKLNKELDELRTENDERIHGYRLEMEEKYEVQLGSLGEQLERKNADLATANSRIKQLNSTYTFINTEVDQLKRDNQSLKDKVEDLNKLLKQEQEWNKISLERKDEEFQALQSTFESLNDEHKDLIDDKIKLDAELAVYRKLLEGEETRLNISPTISSSFNTSTMSQVGSYTPKIYTARGNKRKRICLQDEENLFDVAVVSNAKGDIVIFDHDQEGKFVKLKNNSEDKDISIGGWQLQRTADGLETHYKFHRSIILKPGATITVWSSNANAFHQPPNEVVMKSQAWFTADKMTTSLVNSNGEEVATRTTEKKISSRSQRFSSSYLDDDVFIVQGDDQQKCLIM</sequence>
<dbReference type="GO" id="GO:0051664">
    <property type="term" value="P:nuclear pore localization"/>
    <property type="evidence" value="ECO:0007669"/>
    <property type="project" value="TreeGrafter"/>
</dbReference>
<dbReference type="GO" id="GO:0005882">
    <property type="term" value="C:intermediate filament"/>
    <property type="evidence" value="ECO:0007669"/>
    <property type="project" value="UniProtKB-KW"/>
</dbReference>
<evidence type="ECO:0000256" key="5">
    <source>
        <dbReference type="SAM" id="Coils"/>
    </source>
</evidence>
<feature type="domain" description="IF rod" evidence="8">
    <location>
        <begin position="50"/>
        <end position="404"/>
    </location>
</feature>
<dbReference type="InterPro" id="IPR039008">
    <property type="entry name" value="IF_rod_dom"/>
</dbReference>
<dbReference type="SUPFAM" id="SSF74853">
    <property type="entry name" value="Lamin A/C globular tail domain"/>
    <property type="match status" value="1"/>
</dbReference>
<feature type="domain" description="LTD" evidence="7">
    <location>
        <begin position="449"/>
        <end position="565"/>
    </location>
</feature>
<reference evidence="9" key="1">
    <citation type="submission" date="2022-12" db="EMBL/GenBank/DDBJ databases">
        <title>Genome assemblies of Blomia tropicalis.</title>
        <authorList>
            <person name="Cui Y."/>
        </authorList>
    </citation>
    <scope>NUCLEOTIDE SEQUENCE</scope>
    <source>
        <tissue evidence="9">Adult mites</tissue>
    </source>
</reference>
<feature type="compositionally biased region" description="Low complexity" evidence="6">
    <location>
        <begin position="8"/>
        <end position="37"/>
    </location>
</feature>
<dbReference type="AlphaFoldDB" id="A0A9Q0M278"/>
<dbReference type="SUPFAM" id="SSF64593">
    <property type="entry name" value="Intermediate filament protein, coiled coil region"/>
    <property type="match status" value="2"/>
</dbReference>
<dbReference type="InterPro" id="IPR036415">
    <property type="entry name" value="Lamin_tail_dom_sf"/>
</dbReference>
<evidence type="ECO:0000256" key="6">
    <source>
        <dbReference type="SAM" id="MobiDB-lite"/>
    </source>
</evidence>
<dbReference type="OMA" id="VRIEHEN"/>